<dbReference type="Pfam" id="PF07433">
    <property type="entry name" value="DUF1513"/>
    <property type="match status" value="1"/>
</dbReference>
<dbReference type="EMBL" id="QKRA01000001">
    <property type="protein sequence ID" value="RDL45672.1"/>
    <property type="molecule type" value="Genomic_DNA"/>
</dbReference>
<dbReference type="InterPro" id="IPR015943">
    <property type="entry name" value="WD40/YVTN_repeat-like_dom_sf"/>
</dbReference>
<comment type="caution">
    <text evidence="1">The sequence shown here is derived from an EMBL/GenBank/DDBJ whole genome shotgun (WGS) entry which is preliminary data.</text>
</comment>
<sequence length="370" mass="40912">MLSRRSFLTSSLAVLALPTWASLIPSGGENVLYFSAFTKGHNEHFFGAFAKDGHIVWSMPLPERAHAPVIHPSHRAVGIVARRPGYYMNFFDPISGQQLLRISPLAEHHFYGHAVFSHDGKRLITQENHYPSGAGKITIRDWPSGKVVNEFDSGGIGPHESVVDSQGTLIVANGGLRTHPDNDREILNLTSMTPNVTYLSLSDGAIRNRIYHEPDLHQLSVRHLDVNAQGITALGFQHQGNMWDNVPLVALTTQDSTAFEYLTMPEQVRMRFKQYCGSVCFDASGNTLAVSTPRGGMVAYWDVPSREFLGVNHCRDVCGLAATGTPNEFILTSGTGKQLVSSTQNHIMATVNQVPAIKWDNHLRRMEFIV</sequence>
<organism evidence="1 2">
    <name type="scientific">Marinomonas piezotolerans</name>
    <dbReference type="NCBI Taxonomy" id="2213058"/>
    <lineage>
        <taxon>Bacteria</taxon>
        <taxon>Pseudomonadati</taxon>
        <taxon>Pseudomonadota</taxon>
        <taxon>Gammaproteobacteria</taxon>
        <taxon>Oceanospirillales</taxon>
        <taxon>Oceanospirillaceae</taxon>
        <taxon>Marinomonas</taxon>
    </lineage>
</organism>
<dbReference type="RefSeq" id="WP_115466261.1">
    <property type="nucleotide sequence ID" value="NZ_QKRA01000001.1"/>
</dbReference>
<dbReference type="SUPFAM" id="SSF50969">
    <property type="entry name" value="YVTN repeat-like/Quinoprotein amine dehydrogenase"/>
    <property type="match status" value="1"/>
</dbReference>
<dbReference type="Gene3D" id="2.130.10.10">
    <property type="entry name" value="YVTN repeat-like/Quinoprotein amine dehydrogenase"/>
    <property type="match status" value="1"/>
</dbReference>
<accession>A0A370UD09</accession>
<dbReference type="OrthoDB" id="5624218at2"/>
<evidence type="ECO:0000313" key="1">
    <source>
        <dbReference type="EMBL" id="RDL45672.1"/>
    </source>
</evidence>
<protein>
    <submittedName>
        <fullName evidence="1">DUF1513 domain-containing protein</fullName>
    </submittedName>
</protein>
<gene>
    <name evidence="1" type="ORF">DN730_01060</name>
</gene>
<dbReference type="PIRSF" id="PIRSF028101">
    <property type="entry name" value="UCP028101"/>
    <property type="match status" value="1"/>
</dbReference>
<proteinExistence type="predicted"/>
<name>A0A370UD09_9GAMM</name>
<evidence type="ECO:0000313" key="2">
    <source>
        <dbReference type="Proteomes" id="UP000254326"/>
    </source>
</evidence>
<dbReference type="InterPro" id="IPR008311">
    <property type="entry name" value="UCP028101"/>
</dbReference>
<keyword evidence="2" id="KW-1185">Reference proteome</keyword>
<dbReference type="Proteomes" id="UP000254326">
    <property type="component" value="Unassembled WGS sequence"/>
</dbReference>
<dbReference type="InterPro" id="IPR011044">
    <property type="entry name" value="Quino_amine_DH_bsu"/>
</dbReference>
<reference evidence="1 2" key="1">
    <citation type="submission" date="2018-06" db="EMBL/GenBank/DDBJ databases">
        <title>Marinomonas sp. YLB-05 draft genome sequence.</title>
        <authorList>
            <person name="Yu L."/>
            <person name="Tang X."/>
        </authorList>
    </citation>
    <scope>NUCLEOTIDE SEQUENCE [LARGE SCALE GENOMIC DNA]</scope>
    <source>
        <strain evidence="1 2">YLB-05</strain>
    </source>
</reference>
<dbReference type="AlphaFoldDB" id="A0A370UD09"/>